<dbReference type="Proteomes" id="UP000324241">
    <property type="component" value="Unassembled WGS sequence"/>
</dbReference>
<dbReference type="AlphaFoldDB" id="A0A5M9MFB6"/>
<organism evidence="3 4">
    <name type="scientific">Aspergillus tanneri</name>
    <dbReference type="NCBI Taxonomy" id="1220188"/>
    <lineage>
        <taxon>Eukaryota</taxon>
        <taxon>Fungi</taxon>
        <taxon>Dikarya</taxon>
        <taxon>Ascomycota</taxon>
        <taxon>Pezizomycotina</taxon>
        <taxon>Eurotiomycetes</taxon>
        <taxon>Eurotiomycetidae</taxon>
        <taxon>Eurotiales</taxon>
        <taxon>Aspergillaceae</taxon>
        <taxon>Aspergillus</taxon>
        <taxon>Aspergillus subgen. Circumdati</taxon>
    </lineage>
</organism>
<protein>
    <recommendedName>
        <fullName evidence="2">EthD domain-containing protein</fullName>
    </recommendedName>
</protein>
<dbReference type="OrthoDB" id="3454835at2759"/>
<evidence type="ECO:0000313" key="4">
    <source>
        <dbReference type="Proteomes" id="UP000324241"/>
    </source>
</evidence>
<name>A0A5M9MFB6_9EURO</name>
<gene>
    <name evidence="3" type="ORF">ATNIH1004_008650</name>
</gene>
<comment type="caution">
    <text evidence="3">The sequence shown here is derived from an EMBL/GenBank/DDBJ whole genome shotgun (WGS) entry which is preliminary data.</text>
</comment>
<dbReference type="Pfam" id="PF07110">
    <property type="entry name" value="EthD"/>
    <property type="match status" value="1"/>
</dbReference>
<dbReference type="RefSeq" id="XP_033423807.1">
    <property type="nucleotide sequence ID" value="XM_033573255.1"/>
</dbReference>
<dbReference type="GO" id="GO:0016491">
    <property type="term" value="F:oxidoreductase activity"/>
    <property type="evidence" value="ECO:0007669"/>
    <property type="project" value="InterPro"/>
</dbReference>
<proteinExistence type="inferred from homology"/>
<evidence type="ECO:0000256" key="1">
    <source>
        <dbReference type="ARBA" id="ARBA00005986"/>
    </source>
</evidence>
<dbReference type="VEuPathDB" id="FungiDB:EYZ11_003554"/>
<accession>A0A5M9MFB6</accession>
<dbReference type="InterPro" id="IPR011008">
    <property type="entry name" value="Dimeric_a/b-barrel"/>
</dbReference>
<dbReference type="EMBL" id="QUQM01000006">
    <property type="protein sequence ID" value="KAA8644446.1"/>
    <property type="molecule type" value="Genomic_DNA"/>
</dbReference>
<feature type="domain" description="EthD" evidence="2">
    <location>
        <begin position="12"/>
        <end position="108"/>
    </location>
</feature>
<comment type="similarity">
    <text evidence="1">Belongs to the tpcK family.</text>
</comment>
<sequence length="137" mass="15966">MSLCLTICGYKKPGITEEEYRDYMMNIHGPLVEGLMVQYGLKRWTMTHNLESTRRQMSQLFDPQFANIADYDAFIQIFFDDVEDFVRMKADPFFRAKVAPDHENFADTKRSRMTIGVTQDLVLDGKVVNRVNRDNGE</sequence>
<dbReference type="InterPro" id="IPR009799">
    <property type="entry name" value="EthD_dom"/>
</dbReference>
<dbReference type="Gene3D" id="3.30.70.100">
    <property type="match status" value="1"/>
</dbReference>
<evidence type="ECO:0000313" key="3">
    <source>
        <dbReference type="EMBL" id="KAA8644446.1"/>
    </source>
</evidence>
<reference evidence="3 4" key="1">
    <citation type="submission" date="2019-08" db="EMBL/GenBank/DDBJ databases">
        <title>The genome sequence of a newly discovered highly antifungal drug resistant Aspergillus species, Aspergillus tanneri NIH 1004.</title>
        <authorList>
            <person name="Mounaud S."/>
            <person name="Singh I."/>
            <person name="Joardar V."/>
            <person name="Pakala S."/>
            <person name="Pakala S."/>
            <person name="Venepally P."/>
            <person name="Chung J.K."/>
            <person name="Losada L."/>
            <person name="Nierman W.C."/>
        </authorList>
    </citation>
    <scope>NUCLEOTIDE SEQUENCE [LARGE SCALE GENOMIC DNA]</scope>
    <source>
        <strain evidence="3 4">NIH1004</strain>
    </source>
</reference>
<dbReference type="GeneID" id="54331352"/>
<evidence type="ECO:0000259" key="2">
    <source>
        <dbReference type="Pfam" id="PF07110"/>
    </source>
</evidence>
<dbReference type="SUPFAM" id="SSF54909">
    <property type="entry name" value="Dimeric alpha+beta barrel"/>
    <property type="match status" value="1"/>
</dbReference>